<comment type="caution">
    <text evidence="1">The sequence shown here is derived from an EMBL/GenBank/DDBJ whole genome shotgun (WGS) entry which is preliminary data.</text>
</comment>
<dbReference type="AlphaFoldDB" id="A0ABD2QJL8"/>
<keyword evidence="2" id="KW-1185">Reference proteome</keyword>
<protein>
    <submittedName>
        <fullName evidence="1">Uncharacterized protein</fullName>
    </submittedName>
</protein>
<dbReference type="EMBL" id="JBJKFK010000107">
    <property type="protein sequence ID" value="KAL3319724.1"/>
    <property type="molecule type" value="Genomic_DNA"/>
</dbReference>
<evidence type="ECO:0000313" key="2">
    <source>
        <dbReference type="Proteomes" id="UP001626550"/>
    </source>
</evidence>
<sequence>MTKRAIRLRPINKLISRYTVYSQNIIRLSTAMPLSPLLSLLRSNSPQSTNSLENMQTRIRDGALSSSQTPFVMLSHAEVTSVLGLLGELTNKLVISIENSKDLCIFCRNNNEPREVYLSHKQLPFNNFPEEI</sequence>
<accession>A0ABD2QJL8</accession>
<evidence type="ECO:0000313" key="1">
    <source>
        <dbReference type="EMBL" id="KAL3319724.1"/>
    </source>
</evidence>
<proteinExistence type="predicted"/>
<gene>
    <name evidence="1" type="ORF">Ciccas_001594</name>
</gene>
<organism evidence="1 2">
    <name type="scientific">Cichlidogyrus casuarinus</name>
    <dbReference type="NCBI Taxonomy" id="1844966"/>
    <lineage>
        <taxon>Eukaryota</taxon>
        <taxon>Metazoa</taxon>
        <taxon>Spiralia</taxon>
        <taxon>Lophotrochozoa</taxon>
        <taxon>Platyhelminthes</taxon>
        <taxon>Monogenea</taxon>
        <taxon>Monopisthocotylea</taxon>
        <taxon>Dactylogyridea</taxon>
        <taxon>Ancyrocephalidae</taxon>
        <taxon>Cichlidogyrus</taxon>
    </lineage>
</organism>
<dbReference type="Proteomes" id="UP001626550">
    <property type="component" value="Unassembled WGS sequence"/>
</dbReference>
<reference evidence="1 2" key="1">
    <citation type="submission" date="2024-11" db="EMBL/GenBank/DDBJ databases">
        <title>Adaptive evolution of stress response genes in parasites aligns with host niche diversity.</title>
        <authorList>
            <person name="Hahn C."/>
            <person name="Resl P."/>
        </authorList>
    </citation>
    <scope>NUCLEOTIDE SEQUENCE [LARGE SCALE GENOMIC DNA]</scope>
    <source>
        <strain evidence="1">EGGRZ-B1_66</strain>
        <tissue evidence="1">Body</tissue>
    </source>
</reference>
<name>A0ABD2QJL8_9PLAT</name>